<protein>
    <recommendedName>
        <fullName evidence="4">Pseudouridine synthase</fullName>
        <ecNumber evidence="4">5.4.99.-</ecNumber>
    </recommendedName>
</protein>
<proteinExistence type="inferred from homology"/>
<dbReference type="Gene3D" id="3.10.290.10">
    <property type="entry name" value="RNA-binding S4 domain"/>
    <property type="match status" value="1"/>
</dbReference>
<dbReference type="SUPFAM" id="SSF55174">
    <property type="entry name" value="Alpha-L RNA-binding motif"/>
    <property type="match status" value="1"/>
</dbReference>
<dbReference type="InterPro" id="IPR042092">
    <property type="entry name" value="PsdUridine_s_RsuA/RluB/E/F_cat"/>
</dbReference>
<dbReference type="InterPro" id="IPR036986">
    <property type="entry name" value="S4_RNA-bd_sf"/>
</dbReference>
<evidence type="ECO:0000259" key="5">
    <source>
        <dbReference type="SMART" id="SM00363"/>
    </source>
</evidence>
<dbReference type="NCBIfam" id="NF007784">
    <property type="entry name" value="PRK10475.1"/>
    <property type="match status" value="1"/>
</dbReference>
<dbReference type="PANTHER" id="PTHR47683">
    <property type="entry name" value="PSEUDOURIDINE SYNTHASE FAMILY PROTEIN-RELATED"/>
    <property type="match status" value="1"/>
</dbReference>
<dbReference type="PROSITE" id="PS01149">
    <property type="entry name" value="PSI_RSU"/>
    <property type="match status" value="1"/>
</dbReference>
<dbReference type="InterPro" id="IPR020103">
    <property type="entry name" value="PsdUridine_synth_cat_dom_sf"/>
</dbReference>
<dbReference type="RefSeq" id="WP_019597813.1">
    <property type="nucleotide sequence ID" value="NZ_FNQC01000007.1"/>
</dbReference>
<dbReference type="InterPro" id="IPR020094">
    <property type="entry name" value="TruA/RsuA/RluB/E/F_N"/>
</dbReference>
<dbReference type="Proteomes" id="UP000199663">
    <property type="component" value="Unassembled WGS sequence"/>
</dbReference>
<evidence type="ECO:0000256" key="4">
    <source>
        <dbReference type="RuleBase" id="RU003887"/>
    </source>
</evidence>
<evidence type="ECO:0000313" key="7">
    <source>
        <dbReference type="Proteomes" id="UP000199663"/>
    </source>
</evidence>
<evidence type="ECO:0000313" key="6">
    <source>
        <dbReference type="EMBL" id="SDZ20696.1"/>
    </source>
</evidence>
<reference evidence="6 7" key="1">
    <citation type="submission" date="2016-10" db="EMBL/GenBank/DDBJ databases">
        <authorList>
            <person name="Varghese N."/>
            <person name="Submissions S."/>
        </authorList>
    </citation>
    <scope>NUCLEOTIDE SEQUENCE [LARGE SCALE GENOMIC DNA]</scope>
    <source>
        <strain evidence="6 7">DSM 17997</strain>
    </source>
</reference>
<dbReference type="Gene3D" id="3.30.70.1560">
    <property type="entry name" value="Alpha-L RNA-binding motif"/>
    <property type="match status" value="1"/>
</dbReference>
<gene>
    <name evidence="6" type="ORF">SAMN05444412_107193</name>
</gene>
<feature type="domain" description="RNA-binding S4" evidence="5">
    <location>
        <begin position="7"/>
        <end position="67"/>
    </location>
</feature>
<evidence type="ECO:0000256" key="3">
    <source>
        <dbReference type="PROSITE-ProRule" id="PRU00182"/>
    </source>
</evidence>
<dbReference type="InterPro" id="IPR002942">
    <property type="entry name" value="S4_RNA-bd"/>
</dbReference>
<dbReference type="InterPro" id="IPR018496">
    <property type="entry name" value="PsdUridine_synth_RsuA/RluB_CS"/>
</dbReference>
<sequence>MEEVHSTRINKYLSEVGFCSRRAADKLIAEGRVTINGNVPEMGTKLLPEDEVRVDGKLISTPEEKPVYIAFNKPVGIVCTTDTEGEKDNIIDYIKHPKRIFPIGRLDKPSEGLIFLTNDGDIVNKILRAKNNHEKEYLVTVNKPITLDFIKKMGQGVPILGVVTRKCEVEQLSKFKFRIILTQGINRQIRRMCDHLGFGVVILKRIRIMNVRLDIPIGQWRDLTEEEMGEIHRLVSSSSKTHEDQV</sequence>
<keyword evidence="7" id="KW-1185">Reference proteome</keyword>
<organism evidence="6 7">
    <name type="scientific">Rhodonellum ikkaensis</name>
    <dbReference type="NCBI Taxonomy" id="336829"/>
    <lineage>
        <taxon>Bacteria</taxon>
        <taxon>Pseudomonadati</taxon>
        <taxon>Bacteroidota</taxon>
        <taxon>Cytophagia</taxon>
        <taxon>Cytophagales</taxon>
        <taxon>Cytophagaceae</taxon>
        <taxon>Rhodonellum</taxon>
    </lineage>
</organism>
<comment type="similarity">
    <text evidence="1 4">Belongs to the pseudouridine synthase RsuA family.</text>
</comment>
<dbReference type="NCBIfam" id="TIGR00093">
    <property type="entry name" value="pseudouridine synthase"/>
    <property type="match status" value="1"/>
</dbReference>
<accession>A0A1H3R516</accession>
<dbReference type="SUPFAM" id="SSF55120">
    <property type="entry name" value="Pseudouridine synthase"/>
    <property type="match status" value="1"/>
</dbReference>
<dbReference type="Pfam" id="PF01479">
    <property type="entry name" value="S4"/>
    <property type="match status" value="1"/>
</dbReference>
<evidence type="ECO:0000256" key="1">
    <source>
        <dbReference type="ARBA" id="ARBA00008348"/>
    </source>
</evidence>
<keyword evidence="2 4" id="KW-0413">Isomerase</keyword>
<dbReference type="InterPro" id="IPR006145">
    <property type="entry name" value="PsdUridine_synth_RsuA/RluA"/>
</dbReference>
<evidence type="ECO:0000256" key="2">
    <source>
        <dbReference type="ARBA" id="ARBA00023235"/>
    </source>
</evidence>
<dbReference type="CDD" id="cd02554">
    <property type="entry name" value="PseudoU_synth_RluF"/>
    <property type="match status" value="1"/>
</dbReference>
<dbReference type="CDD" id="cd00165">
    <property type="entry name" value="S4"/>
    <property type="match status" value="1"/>
</dbReference>
<name>A0A1H3R516_9BACT</name>
<dbReference type="InterPro" id="IPR000748">
    <property type="entry name" value="PsdUridine_synth_RsuA/RluB/E/F"/>
</dbReference>
<dbReference type="PROSITE" id="PS50889">
    <property type="entry name" value="S4"/>
    <property type="match status" value="1"/>
</dbReference>
<dbReference type="EC" id="5.4.99.-" evidence="4"/>
<dbReference type="InterPro" id="IPR050343">
    <property type="entry name" value="RsuA_PseudoU_synthase"/>
</dbReference>
<dbReference type="EMBL" id="FNQC01000007">
    <property type="protein sequence ID" value="SDZ20696.1"/>
    <property type="molecule type" value="Genomic_DNA"/>
</dbReference>
<dbReference type="SMART" id="SM00363">
    <property type="entry name" value="S4"/>
    <property type="match status" value="1"/>
</dbReference>
<dbReference type="PANTHER" id="PTHR47683:SF2">
    <property type="entry name" value="RNA-BINDING S4 DOMAIN-CONTAINING PROTEIN"/>
    <property type="match status" value="1"/>
</dbReference>
<dbReference type="Pfam" id="PF00849">
    <property type="entry name" value="PseudoU_synth_2"/>
    <property type="match status" value="1"/>
</dbReference>
<dbReference type="Gene3D" id="3.30.70.580">
    <property type="entry name" value="Pseudouridine synthase I, catalytic domain, N-terminal subdomain"/>
    <property type="match status" value="1"/>
</dbReference>
<comment type="caution">
    <text evidence="6">The sequence shown here is derived from an EMBL/GenBank/DDBJ whole genome shotgun (WGS) entry which is preliminary data.</text>
</comment>
<keyword evidence="3" id="KW-0694">RNA-binding</keyword>